<protein>
    <submittedName>
        <fullName evidence="1">Proteinaceous RNase P 2</fullName>
    </submittedName>
</protein>
<comment type="caution">
    <text evidence="1">The sequence shown here is derived from an EMBL/GenBank/DDBJ whole genome shotgun (WGS) entry which is preliminary data.</text>
</comment>
<dbReference type="EMBL" id="CM039177">
    <property type="protein sequence ID" value="KAH9699837.1"/>
    <property type="molecule type" value="Genomic_DNA"/>
</dbReference>
<evidence type="ECO:0000313" key="2">
    <source>
        <dbReference type="Proteomes" id="UP000829398"/>
    </source>
</evidence>
<evidence type="ECO:0000313" key="1">
    <source>
        <dbReference type="EMBL" id="KAH9699837.1"/>
    </source>
</evidence>
<reference evidence="2" key="1">
    <citation type="journal article" date="2023" name="Hortic. Res.">
        <title>A chromosome-level phased genome enabling allele-level studies in sweet orange: a case study on citrus Huanglongbing tolerance.</title>
        <authorList>
            <person name="Wu B."/>
            <person name="Yu Q."/>
            <person name="Deng Z."/>
            <person name="Duan Y."/>
            <person name="Luo F."/>
            <person name="Gmitter F. Jr."/>
        </authorList>
    </citation>
    <scope>NUCLEOTIDE SEQUENCE [LARGE SCALE GENOMIC DNA]</scope>
    <source>
        <strain evidence="2">cv. Valencia</strain>
    </source>
</reference>
<dbReference type="Proteomes" id="UP000829398">
    <property type="component" value="Chromosome 8"/>
</dbReference>
<organism evidence="1 2">
    <name type="scientific">Citrus sinensis</name>
    <name type="common">Sweet orange</name>
    <name type="synonym">Citrus aurantium var. sinensis</name>
    <dbReference type="NCBI Taxonomy" id="2711"/>
    <lineage>
        <taxon>Eukaryota</taxon>
        <taxon>Viridiplantae</taxon>
        <taxon>Streptophyta</taxon>
        <taxon>Embryophyta</taxon>
        <taxon>Tracheophyta</taxon>
        <taxon>Spermatophyta</taxon>
        <taxon>Magnoliopsida</taxon>
        <taxon>eudicotyledons</taxon>
        <taxon>Gunneridae</taxon>
        <taxon>Pentapetalae</taxon>
        <taxon>rosids</taxon>
        <taxon>malvids</taxon>
        <taxon>Sapindales</taxon>
        <taxon>Rutaceae</taxon>
        <taxon>Aurantioideae</taxon>
        <taxon>Citrus</taxon>
    </lineage>
</organism>
<keyword evidence="2" id="KW-1185">Reference proteome</keyword>
<accession>A0ACB8IT00</accession>
<sequence length="621" mass="70346">MIAAIVAHAKHSSDVNIYQEGSFLRNPAIFMHNLDYSFDSFANKPWIDNNGNLVNVGKHFSRPSRKLHILNQLPQNFRPAPKEVEPNQIKPTSHDRLGFFFKPLQNPSTSMSNTTSTNPSKPNKKRKTNPNPETNFLINLQSCTKSKDLTTAISLYESAHSQNLRLSLHHFNALLYLCSDSATDPSSKDSALRHGFRVFDQMLSNNVIPNEASVTSVARLAASKNDGDYAFVLIKRMNNEFNVVPRLRTYDPALFCFCENLEAEKAYEVEEHMGLMGLSLEQQEIAALLKVSAETGRVEKVYQYLQKLRSTVRCVNEETGKIIEDWFSGQKVNGVSCDLGLVKNAVLKNGGGWHGLGWIGQGKWVVKRGSVDESGKCCSCGDQLACVDIDDAETERFAQSVAALAMEREVKANFSEFQDWLEKNANYEAIVDGANIGLYQQNFTEGGFSVPQLDAVVKKLYERSGNKWPLVILHNKRLRSLWENPSHRNLVEEWNEKGVLYMTPHGSNDDWYWLYAAVKLRCLLVTNDEMRDHIFELLGSNFFLKWKERHQVHYTFVKGNLKLQMPPPYSSVIQSAENPFSVLQESEKGSWHVPILVKGNSSQTWLCITRPNVCESRDEAQ</sequence>
<gene>
    <name evidence="1" type="ORF">KPL71_024522</name>
</gene>
<proteinExistence type="predicted"/>
<name>A0ACB8IT00_CITSI</name>